<organism evidence="1">
    <name type="scientific">marine metagenome</name>
    <dbReference type="NCBI Taxonomy" id="408172"/>
    <lineage>
        <taxon>unclassified sequences</taxon>
        <taxon>metagenomes</taxon>
        <taxon>ecological metagenomes</taxon>
    </lineage>
</organism>
<dbReference type="AlphaFoldDB" id="A0A383E7B4"/>
<accession>A0A383E7B4</accession>
<sequence>MDALYQDIVQQGINNVQIIAIGKGQFSNDNSNWTNGNTIPVVNDPLPNDVWIDWDANQWDLLFLDSNTDYIT</sequence>
<dbReference type="EMBL" id="UINC01223328">
    <property type="protein sequence ID" value="SVE52474.1"/>
    <property type="molecule type" value="Genomic_DNA"/>
</dbReference>
<feature type="non-terminal residue" evidence="1">
    <location>
        <position position="72"/>
    </location>
</feature>
<protein>
    <submittedName>
        <fullName evidence="1">Uncharacterized protein</fullName>
    </submittedName>
</protein>
<reference evidence="1" key="1">
    <citation type="submission" date="2018-05" db="EMBL/GenBank/DDBJ databases">
        <authorList>
            <person name="Lanie J.A."/>
            <person name="Ng W.-L."/>
            <person name="Kazmierczak K.M."/>
            <person name="Andrzejewski T.M."/>
            <person name="Davidsen T.M."/>
            <person name="Wayne K.J."/>
            <person name="Tettelin H."/>
            <person name="Glass J.I."/>
            <person name="Rusch D."/>
            <person name="Podicherti R."/>
            <person name="Tsui H.-C.T."/>
            <person name="Winkler M.E."/>
        </authorList>
    </citation>
    <scope>NUCLEOTIDE SEQUENCE</scope>
</reference>
<gene>
    <name evidence="1" type="ORF">METZ01_LOCUS505328</name>
</gene>
<name>A0A383E7B4_9ZZZZ</name>
<evidence type="ECO:0000313" key="1">
    <source>
        <dbReference type="EMBL" id="SVE52474.1"/>
    </source>
</evidence>
<proteinExistence type="predicted"/>